<evidence type="ECO:0000256" key="1">
    <source>
        <dbReference type="SAM" id="Coils"/>
    </source>
</evidence>
<comment type="caution">
    <text evidence="3">The sequence shown here is derived from an EMBL/GenBank/DDBJ whole genome shotgun (WGS) entry which is preliminary data.</text>
</comment>
<feature type="signal peptide" evidence="2">
    <location>
        <begin position="1"/>
        <end position="16"/>
    </location>
</feature>
<name>A0A9X2LBE8_9PROT</name>
<dbReference type="RefSeq" id="WP_256620298.1">
    <property type="nucleotide sequence ID" value="NZ_JANIBC010000017.1"/>
</dbReference>
<keyword evidence="4" id="KW-1185">Reference proteome</keyword>
<evidence type="ECO:0000256" key="2">
    <source>
        <dbReference type="SAM" id="SignalP"/>
    </source>
</evidence>
<evidence type="ECO:0000313" key="3">
    <source>
        <dbReference type="EMBL" id="MCQ8186384.1"/>
    </source>
</evidence>
<proteinExistence type="predicted"/>
<dbReference type="EMBL" id="JANIBC010000017">
    <property type="protein sequence ID" value="MCQ8186384.1"/>
    <property type="molecule type" value="Genomic_DNA"/>
</dbReference>
<dbReference type="Proteomes" id="UP001142610">
    <property type="component" value="Unassembled WGS sequence"/>
</dbReference>
<feature type="chain" id="PRO_5040837992" evidence="2">
    <location>
        <begin position="17"/>
        <end position="200"/>
    </location>
</feature>
<organism evidence="3 4">
    <name type="scientific">Parvularcula maris</name>
    <dbReference type="NCBI Taxonomy" id="2965077"/>
    <lineage>
        <taxon>Bacteria</taxon>
        <taxon>Pseudomonadati</taxon>
        <taxon>Pseudomonadota</taxon>
        <taxon>Alphaproteobacteria</taxon>
        <taxon>Parvularculales</taxon>
        <taxon>Parvularculaceae</taxon>
        <taxon>Parvularcula</taxon>
    </lineage>
</organism>
<evidence type="ECO:0000313" key="4">
    <source>
        <dbReference type="Proteomes" id="UP001142610"/>
    </source>
</evidence>
<sequence>MRALLLALPLCLAACAGGPTGPEAAKRFDRFEAVETNDFRSYEQVQVIAPEAGEELQARADRRLPTRSLEREIATRDIEYKLADLREEIEEALAREVELVEEGGPGILTVRTILTQLEANRPTQAELAAQPGLDFNSISEGRASVRIELSEDGRLLAVIEDADNVTGLNDPRILPGAGIWTTADQHFDAVARKLTALLKG</sequence>
<feature type="coiled-coil region" evidence="1">
    <location>
        <begin position="75"/>
        <end position="102"/>
    </location>
</feature>
<dbReference type="AlphaFoldDB" id="A0A9X2LBE8"/>
<keyword evidence="2" id="KW-0732">Signal</keyword>
<gene>
    <name evidence="3" type="ORF">NOG11_13440</name>
</gene>
<protein>
    <submittedName>
        <fullName evidence="3">DUF3313 domain-containing protein</fullName>
    </submittedName>
</protein>
<reference evidence="3" key="1">
    <citation type="submission" date="2022-07" db="EMBL/GenBank/DDBJ databases">
        <title>Parvularcula maris sp. nov., an algicidal bacterium isolated from seawater.</title>
        <authorList>
            <person name="Li F."/>
        </authorList>
    </citation>
    <scope>NUCLEOTIDE SEQUENCE</scope>
    <source>
        <strain evidence="3">BGMRC 0090</strain>
    </source>
</reference>
<accession>A0A9X2LBE8</accession>
<keyword evidence="1" id="KW-0175">Coiled coil</keyword>